<dbReference type="InterPro" id="IPR036047">
    <property type="entry name" value="F-box-like_dom_sf"/>
</dbReference>
<reference evidence="1" key="1">
    <citation type="submission" date="2023-03" db="EMBL/GenBank/DDBJ databases">
        <title>Massive genome expansion in bonnet fungi (Mycena s.s.) driven by repeated elements and novel gene families across ecological guilds.</title>
        <authorList>
            <consortium name="Lawrence Berkeley National Laboratory"/>
            <person name="Harder C.B."/>
            <person name="Miyauchi S."/>
            <person name="Viragh M."/>
            <person name="Kuo A."/>
            <person name="Thoen E."/>
            <person name="Andreopoulos B."/>
            <person name="Lu D."/>
            <person name="Skrede I."/>
            <person name="Drula E."/>
            <person name="Henrissat B."/>
            <person name="Morin E."/>
            <person name="Kohler A."/>
            <person name="Barry K."/>
            <person name="LaButti K."/>
            <person name="Morin E."/>
            <person name="Salamov A."/>
            <person name="Lipzen A."/>
            <person name="Mereny Z."/>
            <person name="Hegedus B."/>
            <person name="Baldrian P."/>
            <person name="Stursova M."/>
            <person name="Weitz H."/>
            <person name="Taylor A."/>
            <person name="Grigoriev I.V."/>
            <person name="Nagy L.G."/>
            <person name="Martin F."/>
            <person name="Kauserud H."/>
        </authorList>
    </citation>
    <scope>NUCLEOTIDE SEQUENCE</scope>
    <source>
        <strain evidence="1">CBHHK200</strain>
    </source>
</reference>
<dbReference type="EMBL" id="JARJCM010000172">
    <property type="protein sequence ID" value="KAJ7024326.1"/>
    <property type="molecule type" value="Genomic_DNA"/>
</dbReference>
<dbReference type="SUPFAM" id="SSF52047">
    <property type="entry name" value="RNI-like"/>
    <property type="match status" value="1"/>
</dbReference>
<dbReference type="InterPro" id="IPR032675">
    <property type="entry name" value="LRR_dom_sf"/>
</dbReference>
<dbReference type="SUPFAM" id="SSF81383">
    <property type="entry name" value="F-box domain"/>
    <property type="match status" value="1"/>
</dbReference>
<proteinExistence type="predicted"/>
<organism evidence="1 2">
    <name type="scientific">Mycena alexandri</name>
    <dbReference type="NCBI Taxonomy" id="1745969"/>
    <lineage>
        <taxon>Eukaryota</taxon>
        <taxon>Fungi</taxon>
        <taxon>Dikarya</taxon>
        <taxon>Basidiomycota</taxon>
        <taxon>Agaricomycotina</taxon>
        <taxon>Agaricomycetes</taxon>
        <taxon>Agaricomycetidae</taxon>
        <taxon>Agaricales</taxon>
        <taxon>Marasmiineae</taxon>
        <taxon>Mycenaceae</taxon>
        <taxon>Mycena</taxon>
    </lineage>
</organism>
<keyword evidence="2" id="KW-1185">Reference proteome</keyword>
<dbReference type="AlphaFoldDB" id="A0AAD6SCW6"/>
<sequence>MTGPRSKPDLSALELAVATEAQKRKPDLLVNPPPSMDIYARLPAELHEYIIAQLCDDRHALSECSLVCSHWSAASRYHLFQHATIRLNRKNFQQFCELLATQRLNVYIGRLQLQTHIIDDQFDGGLTFQFNHDLHRLTGLPITAATNLLPQFFTAFAQNFRSVTDLELTSMDLDTFAQLMQLVDTLPLLRRLTVSNISIRSDPSDPNEGGARTSSLFSRPRNLMDFAVACDTMPQVLFWLPFQSSIRRLAIWNVISDTPLLLTVLRTLGPQLEHLILSDTDTSHPLDLSHCTALHTFELTSVKVLHTTTSADLEWVPTLLSSLNSPALRRIVLVFDLRYTTALDLFNWPRITEILKGFRSLPHVEILFSAADFNWAAPLITEHLHAKNYALRVKWWAIWHWYSLKGFDHDY</sequence>
<gene>
    <name evidence="1" type="ORF">C8F04DRAFT_1239766</name>
</gene>
<evidence type="ECO:0000313" key="1">
    <source>
        <dbReference type="EMBL" id="KAJ7024326.1"/>
    </source>
</evidence>
<evidence type="ECO:0000313" key="2">
    <source>
        <dbReference type="Proteomes" id="UP001218188"/>
    </source>
</evidence>
<dbReference type="Proteomes" id="UP001218188">
    <property type="component" value="Unassembled WGS sequence"/>
</dbReference>
<dbReference type="Gene3D" id="3.80.10.10">
    <property type="entry name" value="Ribonuclease Inhibitor"/>
    <property type="match status" value="1"/>
</dbReference>
<comment type="caution">
    <text evidence="1">The sequence shown here is derived from an EMBL/GenBank/DDBJ whole genome shotgun (WGS) entry which is preliminary data.</text>
</comment>
<protein>
    <recommendedName>
        <fullName evidence="3">F-box domain-containing protein</fullName>
    </recommendedName>
</protein>
<name>A0AAD6SCW6_9AGAR</name>
<accession>A0AAD6SCW6</accession>
<evidence type="ECO:0008006" key="3">
    <source>
        <dbReference type="Google" id="ProtNLM"/>
    </source>
</evidence>